<dbReference type="GO" id="GO:0035556">
    <property type="term" value="P:intracellular signal transduction"/>
    <property type="evidence" value="ECO:0007669"/>
    <property type="project" value="InterPro"/>
</dbReference>
<dbReference type="PROSITE" id="PS50011">
    <property type="entry name" value="PROTEIN_KINASE_DOM"/>
    <property type="match status" value="1"/>
</dbReference>
<dbReference type="InterPro" id="IPR011009">
    <property type="entry name" value="Kinase-like_dom_sf"/>
</dbReference>
<evidence type="ECO:0000259" key="2">
    <source>
        <dbReference type="PROSITE" id="PS50011"/>
    </source>
</evidence>
<keyword evidence="5" id="KW-1185">Reference proteome</keyword>
<dbReference type="OrthoDB" id="9801841at2"/>
<dbReference type="Gene3D" id="3.30.70.1230">
    <property type="entry name" value="Nucleotide cyclase"/>
    <property type="match status" value="1"/>
</dbReference>
<dbReference type="eggNOG" id="COG0515">
    <property type="taxonomic scope" value="Bacteria"/>
</dbReference>
<dbReference type="SMART" id="SM00044">
    <property type="entry name" value="CYCc"/>
    <property type="match status" value="1"/>
</dbReference>
<dbReference type="PANTHER" id="PTHR43642:SF1">
    <property type="entry name" value="HYBRID SIGNAL TRANSDUCTION HISTIDINE KINASE G"/>
    <property type="match status" value="1"/>
</dbReference>
<dbReference type="InterPro" id="IPR027417">
    <property type="entry name" value="P-loop_NTPase"/>
</dbReference>
<dbReference type="eggNOG" id="COG2114">
    <property type="taxonomic scope" value="Bacteria"/>
</dbReference>
<dbReference type="EMBL" id="JMIR01000009">
    <property type="protein sequence ID" value="KEO83669.1"/>
    <property type="molecule type" value="Genomic_DNA"/>
</dbReference>
<sequence>MFRIGNYEVLEPLSEGKHTVVYRGLHPVTQKRVILKALKAEYPPNDEIVRLKREYEITREVESEGIVRPLGLEPYGNGFVLVLEDVGGDSLHRLLTYQTIDHLTFLKVAIRVTEALGRLHQQRIIHKDLKPHNLIANLHTGVVQITDFGIASRLSTERQELINPDQLEGTLLYMSPEQTGRMNRMIDYRTDIYSLGVTFYELLTGHVPFSATDPLELVHCHIAKNATAPHLVDPSVPKALSDIVMRCLAKNAEDRYQSAYGLKRDFEECLRQLEETGTLVEFPIGERDKSEIFQIPEKLYGRGDSLQTLFTVFNRVTQGTRELLLVTGPSGIGKSFFVHEIHRMVARENGFFLTGKFDQFKRHIPYHALIQALRQLVHQLLTESEESVREWRERILGALGSNGSVMVEVMPELELIIGKQPPAPILPPTETQNRFQYTMEKFITVFTGQEHPLVLFLDDLQWADSATLTLFELFLEDPATSHLLLIGAYRDNEVTAADRLMAMVEELRRRQRNTISFVRLQQLDEENVRRLVADTFQCELEESTPLAELVYRKTNGNPFFVKQFLQSLYTQKKVQFDSAAGGWTWNLDAIRDMGITDNVVEFMLEKIRQLPKHTQELLSAAACIGSTFELHTLLEVVGWHPKDASQSLWNALEEGFVVPVGTAYKLLFSMWQDETDMPPAGVARVSFKFLHDRVQQIAYSLIPEANLPDVHLRIGRIMLRQKGNDEMEESLFEMTNHLNVGSQLLNTREEKLMLMRLNLLAGRRAKASTAYEPALKYLRHGVDLLPEHPWKTDYALSQELYVELSEVEYLCGNFETAETLFDYILANVRTKLEKANVYNIKAMLYINQERYEDATRICADGLQLLGMKLPERAGRVRILAALLKSKWLLRGRTTADLMNMPVAVDPHHNSIMRLLINHITATYFVDQQYFAFLNVTNLEFTLKNGNSIGSGLSYGGYGMMLGSLFGDYEKGYEFGRLAVQIHERIEYDLLKGQAYFGFATFISHWTRPLREGMESLRAGFQCSIESGDKVYAVYNCTSLLHFLMIAGTPFDEMHEAVHKYEDIILRAKVEMTNNNFRVIRSFLARMKGEGDDGFDYAEHIRYCREKGDLFQLGFTLHYQLRAAYLLGNYREAVEAAEAFEGVIAGSLGQVQLPDHSLFYSLTLTELYEEASPSERRGFRRLLKNHLKKLRKWAKTAPENNYGKAKLLEAEISRLVGNLPHAMDAYEEAVQHAAKQGFLPIAAIANELAAKFYLKLGKERIAKTYLLEARYTYQKWGAAEKVRLLDRAYPEWLTVAKHEADSRLEIAATARSVSTTGGHSAQQIDLQTVLKASRAISGEIVLGNLLENMIQIVAENAGAQKACLLIERDGELLLQALKEPGREQVTVLQELPIQQCPDLAATVVQYVRRMREPVVLHDATREEMFAKDPYILEHRPASIFCMPILNQGKRVGLLYLENNLTTHAFTEGRLALMELLSSQIAVSLQNAELYHHQVQLNLAYGKFVPHQFLRFLEKNSILDVQLGDHVQTNMSIMFADIRSFTTMSEKMTPEENFEFLNDYLRHMEAPIIENRGFIDKFIGDSIMALFDKGADDALRAAIEMLRQLEIFNGERAALGLAPIEIGIGLNSGRMMLGTLGGHHRMDSTVISDAVNLASRMEDLTKIYSVPILISEHTYVRLVDPDRYCIRILDRVRVKGKSEPVSVYEVFDADLPEIRDAKLATKAVFEQAYESFQQGEYQAAQELFADCLRQNLHDKTAAAYIQRCERLINQTETEPTQG</sequence>
<dbReference type="GO" id="GO:0016020">
    <property type="term" value="C:membrane"/>
    <property type="evidence" value="ECO:0007669"/>
    <property type="project" value="UniProtKB-SubCell"/>
</dbReference>
<dbReference type="InterPro" id="IPR003018">
    <property type="entry name" value="GAF"/>
</dbReference>
<dbReference type="Gene3D" id="1.25.40.10">
    <property type="entry name" value="Tetratricopeptide repeat domain"/>
    <property type="match status" value="1"/>
</dbReference>
<dbReference type="Pfam" id="PF13191">
    <property type="entry name" value="AAA_16"/>
    <property type="match status" value="1"/>
</dbReference>
<dbReference type="CDD" id="cd07302">
    <property type="entry name" value="CHD"/>
    <property type="match status" value="1"/>
</dbReference>
<dbReference type="SUPFAM" id="SSF55073">
    <property type="entry name" value="Nucleotide cyclase"/>
    <property type="match status" value="1"/>
</dbReference>
<dbReference type="CDD" id="cd14014">
    <property type="entry name" value="STKc_PknB_like"/>
    <property type="match status" value="1"/>
</dbReference>
<dbReference type="RefSeq" id="WP_038086496.1">
    <property type="nucleotide sequence ID" value="NZ_JMIR01000009.1"/>
</dbReference>
<dbReference type="Gene3D" id="1.10.510.10">
    <property type="entry name" value="Transferase(Phosphotransferase) domain 1"/>
    <property type="match status" value="1"/>
</dbReference>
<comment type="caution">
    <text evidence="4">The sequence shown here is derived from an EMBL/GenBank/DDBJ whole genome shotgun (WGS) entry which is preliminary data.</text>
</comment>
<evidence type="ECO:0008006" key="6">
    <source>
        <dbReference type="Google" id="ProtNLM"/>
    </source>
</evidence>
<dbReference type="InterPro" id="IPR029787">
    <property type="entry name" value="Nucleotide_cyclase"/>
</dbReference>
<feature type="domain" description="Protein kinase" evidence="2">
    <location>
        <begin position="7"/>
        <end position="267"/>
    </location>
</feature>
<name>A0A074LRG2_9BACL</name>
<gene>
    <name evidence="4" type="ORF">EL26_08405</name>
</gene>
<dbReference type="Gene3D" id="3.30.450.40">
    <property type="match status" value="1"/>
</dbReference>
<dbReference type="InterPro" id="IPR029016">
    <property type="entry name" value="GAF-like_dom_sf"/>
</dbReference>
<evidence type="ECO:0000313" key="4">
    <source>
        <dbReference type="EMBL" id="KEO83669.1"/>
    </source>
</evidence>
<organism evidence="4 5">
    <name type="scientific">Tumebacillus flagellatus</name>
    <dbReference type="NCBI Taxonomy" id="1157490"/>
    <lineage>
        <taxon>Bacteria</taxon>
        <taxon>Bacillati</taxon>
        <taxon>Bacillota</taxon>
        <taxon>Bacilli</taxon>
        <taxon>Bacillales</taxon>
        <taxon>Alicyclobacillaceae</taxon>
        <taxon>Tumebacillus</taxon>
    </lineage>
</organism>
<evidence type="ECO:0000259" key="3">
    <source>
        <dbReference type="PROSITE" id="PS50125"/>
    </source>
</evidence>
<dbReference type="Proteomes" id="UP000027931">
    <property type="component" value="Unassembled WGS sequence"/>
</dbReference>
<accession>A0A074LRG2</accession>
<dbReference type="InterPro" id="IPR041664">
    <property type="entry name" value="AAA_16"/>
</dbReference>
<comment type="subcellular location">
    <subcellularLocation>
        <location evidence="1">Membrane</location>
        <topology evidence="1">Single-pass membrane protein</topology>
    </subcellularLocation>
</comment>
<dbReference type="eggNOG" id="COG2203">
    <property type="taxonomic scope" value="Bacteria"/>
</dbReference>
<dbReference type="Pfam" id="PF00069">
    <property type="entry name" value="Pkinase"/>
    <property type="match status" value="1"/>
</dbReference>
<dbReference type="SUPFAM" id="SSF48452">
    <property type="entry name" value="TPR-like"/>
    <property type="match status" value="2"/>
</dbReference>
<evidence type="ECO:0000256" key="1">
    <source>
        <dbReference type="ARBA" id="ARBA00004167"/>
    </source>
</evidence>
<dbReference type="eggNOG" id="COG3899">
    <property type="taxonomic scope" value="Bacteria"/>
</dbReference>
<dbReference type="Pfam" id="PF00211">
    <property type="entry name" value="Guanylate_cyc"/>
    <property type="match status" value="1"/>
</dbReference>
<dbReference type="STRING" id="1157490.EL26_08405"/>
<feature type="domain" description="Guanylate cyclase" evidence="3">
    <location>
        <begin position="1530"/>
        <end position="1656"/>
    </location>
</feature>
<proteinExistence type="predicted"/>
<dbReference type="GO" id="GO:0009190">
    <property type="term" value="P:cyclic nucleotide biosynthetic process"/>
    <property type="evidence" value="ECO:0007669"/>
    <property type="project" value="InterPro"/>
</dbReference>
<dbReference type="Pfam" id="PF01590">
    <property type="entry name" value="GAF"/>
    <property type="match status" value="1"/>
</dbReference>
<dbReference type="SMART" id="SM00220">
    <property type="entry name" value="S_TKc"/>
    <property type="match status" value="1"/>
</dbReference>
<protein>
    <recommendedName>
        <fullName evidence="6">Guanylate cyclase</fullName>
    </recommendedName>
</protein>
<dbReference type="SUPFAM" id="SSF55781">
    <property type="entry name" value="GAF domain-like"/>
    <property type="match status" value="1"/>
</dbReference>
<dbReference type="SUPFAM" id="SSF56112">
    <property type="entry name" value="Protein kinase-like (PK-like)"/>
    <property type="match status" value="1"/>
</dbReference>
<dbReference type="PANTHER" id="PTHR43642">
    <property type="entry name" value="HYBRID SIGNAL TRANSDUCTION HISTIDINE KINASE G"/>
    <property type="match status" value="1"/>
</dbReference>
<dbReference type="InterPro" id="IPR000719">
    <property type="entry name" value="Prot_kinase_dom"/>
</dbReference>
<dbReference type="GO" id="GO:0004016">
    <property type="term" value="F:adenylate cyclase activity"/>
    <property type="evidence" value="ECO:0007669"/>
    <property type="project" value="UniProtKB-ARBA"/>
</dbReference>
<dbReference type="InterPro" id="IPR053159">
    <property type="entry name" value="Hybrid_Histidine_Kinase"/>
</dbReference>
<dbReference type="SMART" id="SM00065">
    <property type="entry name" value="GAF"/>
    <property type="match status" value="1"/>
</dbReference>
<dbReference type="SUPFAM" id="SSF52540">
    <property type="entry name" value="P-loop containing nucleoside triphosphate hydrolases"/>
    <property type="match status" value="1"/>
</dbReference>
<dbReference type="Gene3D" id="3.40.50.300">
    <property type="entry name" value="P-loop containing nucleotide triphosphate hydrolases"/>
    <property type="match status" value="1"/>
</dbReference>
<dbReference type="InterPro" id="IPR001054">
    <property type="entry name" value="A/G_cyclase"/>
</dbReference>
<dbReference type="PROSITE" id="PS50125">
    <property type="entry name" value="GUANYLATE_CYCLASE_2"/>
    <property type="match status" value="1"/>
</dbReference>
<dbReference type="InterPro" id="IPR011990">
    <property type="entry name" value="TPR-like_helical_dom_sf"/>
</dbReference>
<evidence type="ECO:0000313" key="5">
    <source>
        <dbReference type="Proteomes" id="UP000027931"/>
    </source>
</evidence>
<dbReference type="GO" id="GO:0005524">
    <property type="term" value="F:ATP binding"/>
    <property type="evidence" value="ECO:0007669"/>
    <property type="project" value="InterPro"/>
</dbReference>
<reference evidence="4 5" key="1">
    <citation type="journal article" date="2013" name="Int. J. Syst. Evol. Microbiol.">
        <title>Tumebacillus flagellatus sp. nov., an alpha-amylase/pullulanase-producing bacterium isolated from cassava wastewater.</title>
        <authorList>
            <person name="Wang Q."/>
            <person name="Xie N."/>
            <person name="Qin Y."/>
            <person name="Shen N."/>
            <person name="Zhu J."/>
            <person name="Mi H."/>
            <person name="Huang R."/>
        </authorList>
    </citation>
    <scope>NUCLEOTIDE SEQUENCE [LARGE SCALE GENOMIC DNA]</scope>
    <source>
        <strain evidence="4 5">GST4</strain>
    </source>
</reference>
<dbReference type="GO" id="GO:0004672">
    <property type="term" value="F:protein kinase activity"/>
    <property type="evidence" value="ECO:0007669"/>
    <property type="project" value="InterPro"/>
</dbReference>